<accession>A0ABY1NSK3</accession>
<comment type="caution">
    <text evidence="2">The sequence shown here is derived from an EMBL/GenBank/DDBJ whole genome shotgun (WGS) entry which is preliminary data.</text>
</comment>
<sequence>MNTITKILIKGVAVGLVASFIKSLAEPPLQKIGEKKFPPKEDELKLLGADVTHHPENMPPAVLAKELYCKATGKELSYNSTMKSMKIIHYTLGGLIGVNYVFLASKRKKFTAGEGIAAGATVWALTHGSTVPALHLQGKVSEMPKSWWVWEFGSHLIFGIAMEQTRKVLNYYFREN</sequence>
<dbReference type="Proteomes" id="UP001157960">
    <property type="component" value="Unassembled WGS sequence"/>
</dbReference>
<dbReference type="RefSeq" id="WP_283421618.1">
    <property type="nucleotide sequence ID" value="NZ_FXTZ01000003.1"/>
</dbReference>
<keyword evidence="1" id="KW-0472">Membrane</keyword>
<keyword evidence="1" id="KW-0812">Transmembrane</keyword>
<evidence type="ECO:0000256" key="1">
    <source>
        <dbReference type="SAM" id="Phobius"/>
    </source>
</evidence>
<dbReference type="EMBL" id="FXTZ01000003">
    <property type="protein sequence ID" value="SMP14881.1"/>
    <property type="molecule type" value="Genomic_DNA"/>
</dbReference>
<evidence type="ECO:0000313" key="2">
    <source>
        <dbReference type="EMBL" id="SMP14881.1"/>
    </source>
</evidence>
<name>A0ABY1NSK3_9FLAO</name>
<dbReference type="Pfam" id="PF07274">
    <property type="entry name" value="DUF1440"/>
    <property type="match status" value="1"/>
</dbReference>
<evidence type="ECO:0000313" key="3">
    <source>
        <dbReference type="Proteomes" id="UP001157960"/>
    </source>
</evidence>
<keyword evidence="3" id="KW-1185">Reference proteome</keyword>
<gene>
    <name evidence="2" type="ORF">SAMN06264346_10398</name>
</gene>
<protein>
    <submittedName>
        <fullName evidence="2">Uncharacterized membrane protein YagU, involved in acid resistance, DUF1440 family</fullName>
    </submittedName>
</protein>
<keyword evidence="1" id="KW-1133">Transmembrane helix</keyword>
<dbReference type="InterPro" id="IPR009898">
    <property type="entry name" value="DUF1440"/>
</dbReference>
<organism evidence="2 3">
    <name type="scientific">Chryseobacterium profundimaris</name>
    <dbReference type="NCBI Taxonomy" id="1387275"/>
    <lineage>
        <taxon>Bacteria</taxon>
        <taxon>Pseudomonadati</taxon>
        <taxon>Bacteroidota</taxon>
        <taxon>Flavobacteriia</taxon>
        <taxon>Flavobacteriales</taxon>
        <taxon>Weeksellaceae</taxon>
        <taxon>Chryseobacterium group</taxon>
        <taxon>Chryseobacterium</taxon>
    </lineage>
</organism>
<proteinExistence type="predicted"/>
<feature type="transmembrane region" description="Helical" evidence="1">
    <location>
        <begin position="87"/>
        <end position="104"/>
    </location>
</feature>
<reference evidence="2 3" key="1">
    <citation type="submission" date="2017-05" db="EMBL/GenBank/DDBJ databases">
        <authorList>
            <person name="Varghese N."/>
            <person name="Submissions S."/>
        </authorList>
    </citation>
    <scope>NUCLEOTIDE SEQUENCE [LARGE SCALE GENOMIC DNA]</scope>
    <source>
        <strain evidence="2 3">DSM 28214</strain>
    </source>
</reference>